<accession>A0A0B5QIE7</accession>
<dbReference type="EMBL" id="JADOEF010000003">
    <property type="protein sequence ID" value="MBF7811668.1"/>
    <property type="molecule type" value="Genomic_DNA"/>
</dbReference>
<dbReference type="AlphaFoldDB" id="A0A0B5QIE7"/>
<reference evidence="2" key="6">
    <citation type="journal article" date="2022" name="Nat. Biotechnol.">
        <title>Carbon-negative production of acetone and isopropanol by gas fermentation at industrial pilot scale.</title>
        <authorList>
            <person name="Liew F.E."/>
            <person name="Nogle R."/>
            <person name="Abdalla T."/>
            <person name="Rasor B.J."/>
            <person name="Canter C."/>
            <person name="Jensen R.O."/>
            <person name="Wang L."/>
            <person name="Strutz J."/>
            <person name="Chirania P."/>
            <person name="De Tissera S."/>
            <person name="Mueller A.P."/>
            <person name="Ruan Z."/>
            <person name="Gao A."/>
            <person name="Tran L."/>
            <person name="Engle N.L."/>
            <person name="Bromley J.C."/>
            <person name="Daniell J."/>
            <person name="Conrado R."/>
            <person name="Tschaplinski T.J."/>
            <person name="Giannone R.J."/>
            <person name="Hettich R.L."/>
            <person name="Karim A.S."/>
            <person name="Simpson S.D."/>
            <person name="Brown S.D."/>
            <person name="Leang C."/>
            <person name="Jewett M.C."/>
            <person name="Kopke M."/>
        </authorList>
    </citation>
    <scope>NUCLEOTIDE SEQUENCE</scope>
    <source>
        <strain evidence="2">DJ015</strain>
    </source>
</reference>
<reference evidence="3" key="5">
    <citation type="submission" date="2020-11" db="EMBL/GenBank/DDBJ databases">
        <authorList>
            <person name="Thieme N."/>
            <person name="Liebl W."/>
            <person name="Zverlov V."/>
        </authorList>
    </citation>
    <scope>NUCLEOTIDE SEQUENCE</scope>
    <source>
        <strain evidence="3">NT08</strain>
    </source>
</reference>
<dbReference type="OrthoDB" id="5396211at2"/>
<dbReference type="Gene3D" id="1.20.1270.360">
    <property type="match status" value="1"/>
</dbReference>
<dbReference type="CDD" id="cd08026">
    <property type="entry name" value="DUF326"/>
    <property type="match status" value="1"/>
</dbReference>
<dbReference type="InterPro" id="IPR005560">
    <property type="entry name" value="Csp_YhjQ"/>
</dbReference>
<dbReference type="Proteomes" id="UP001194098">
    <property type="component" value="Unassembled WGS sequence"/>
</dbReference>
<reference evidence="2" key="3">
    <citation type="submission" date="2020-04" db="EMBL/GenBank/DDBJ databases">
        <authorList>
            <person name="Brown S."/>
        </authorList>
    </citation>
    <scope>NUCLEOTIDE SEQUENCE</scope>
    <source>
        <strain evidence="2">DJ015</strain>
    </source>
</reference>
<evidence type="ECO:0000313" key="5">
    <source>
        <dbReference type="Proteomes" id="UP000031866"/>
    </source>
</evidence>
<dbReference type="EMBL" id="CP010086">
    <property type="protein sequence ID" value="AJG97996.1"/>
    <property type="molecule type" value="Genomic_DNA"/>
</dbReference>
<name>A0A0B5QIE7_CLOBE</name>
<proteinExistence type="predicted"/>
<protein>
    <submittedName>
        <fullName evidence="1">Ferredoxin</fullName>
    </submittedName>
    <submittedName>
        <fullName evidence="2">Four-helix bundle copper-binding protein</fullName>
    </submittedName>
</protein>
<organism evidence="1 5">
    <name type="scientific">Clostridium beijerinckii</name>
    <name type="common">Clostridium MP</name>
    <dbReference type="NCBI Taxonomy" id="1520"/>
    <lineage>
        <taxon>Bacteria</taxon>
        <taxon>Bacillati</taxon>
        <taxon>Bacillota</taxon>
        <taxon>Clostridia</taxon>
        <taxon>Eubacteriales</taxon>
        <taxon>Clostridiaceae</taxon>
        <taxon>Clostridium</taxon>
    </lineage>
</organism>
<gene>
    <name evidence="4" type="ORF">BCD95_004558</name>
    <name evidence="2" type="ORF">HGI39_08895</name>
    <name evidence="3" type="ORF">IS491_24055</name>
    <name evidence="1" type="ORF">LF65_01384</name>
</gene>
<evidence type="ECO:0000313" key="4">
    <source>
        <dbReference type="EMBL" id="NSB16299.1"/>
    </source>
</evidence>
<evidence type="ECO:0000313" key="3">
    <source>
        <dbReference type="EMBL" id="MBF7811668.1"/>
    </source>
</evidence>
<dbReference type="Proteomes" id="UP000822184">
    <property type="component" value="Unassembled WGS sequence"/>
</dbReference>
<dbReference type="KEGG" id="cbei:LF65_01384"/>
<dbReference type="PANTHER" id="PTHR37310">
    <property type="entry name" value="CYTOPLASMIC PROTEIN-RELATED"/>
    <property type="match status" value="1"/>
</dbReference>
<evidence type="ECO:0000313" key="2">
    <source>
        <dbReference type="EMBL" id="MBC2474817.1"/>
    </source>
</evidence>
<reference evidence="5" key="1">
    <citation type="submission" date="2014-12" db="EMBL/GenBank/DDBJ databases">
        <title>Genome sequence of Clostridium beijerinckii strain 59B.</title>
        <authorList>
            <person name="Little G.T."/>
            <person name="Minton N.P."/>
        </authorList>
    </citation>
    <scope>NUCLEOTIDE SEQUENCE [LARGE SCALE GENOMIC DNA]</scope>
    <source>
        <strain evidence="5">59B</strain>
    </source>
</reference>
<dbReference type="RefSeq" id="WP_011968587.1">
    <property type="nucleotide sequence ID" value="NZ_CP010086.2"/>
</dbReference>
<dbReference type="InterPro" id="IPR044543">
    <property type="entry name" value="YHJQ-like"/>
</dbReference>
<reference evidence="4" key="4">
    <citation type="submission" date="2020-06" db="EMBL/GenBank/DDBJ databases">
        <title>Genomic insights into acetone-butanol-ethanol (ABE) fermentation by sequencing solventogenic clostridia strains.</title>
        <authorList>
            <person name="Brown S."/>
        </authorList>
    </citation>
    <scope>NUCLEOTIDE SEQUENCE</scope>
    <source>
        <strain evidence="4">DJ123</strain>
    </source>
</reference>
<dbReference type="EMBL" id="JABAGV010000018">
    <property type="protein sequence ID" value="MBC2474817.1"/>
    <property type="molecule type" value="Genomic_DNA"/>
</dbReference>
<reference evidence="1" key="2">
    <citation type="submission" date="2016-02" db="EMBL/GenBank/DDBJ databases">
        <title>Genome sequence of Clostridium beijerinckii strain 59B.</title>
        <authorList>
            <person name="Little G.T."/>
            <person name="Minton N.P."/>
        </authorList>
    </citation>
    <scope>NUCLEOTIDE SEQUENCE</scope>
    <source>
        <strain evidence="1">NCIMB 14988</strain>
    </source>
</reference>
<evidence type="ECO:0000313" key="1">
    <source>
        <dbReference type="EMBL" id="AJG97996.1"/>
    </source>
</evidence>
<dbReference type="PANTHER" id="PTHR37310:SF1">
    <property type="entry name" value="CYTOPLASMIC PROTEIN"/>
    <property type="match status" value="1"/>
</dbReference>
<dbReference type="Proteomes" id="UP000031866">
    <property type="component" value="Chromosome"/>
</dbReference>
<dbReference type="EMBL" id="JABTDW010000001">
    <property type="protein sequence ID" value="NSB16299.1"/>
    <property type="molecule type" value="Genomic_DNA"/>
</dbReference>
<sequence>MEATMTRHSNSLISEGNPMQYCIDACSKCVQICEECLNLCLQHSDARDRMYCIKSLQDCAEICSTTACFISRGSGHIREIATVCAAVCESCAKECGRFNDEHCQTCADVCSQCASECRHVLNM</sequence>
<dbReference type="Pfam" id="PF03860">
    <property type="entry name" value="Csp"/>
    <property type="match status" value="1"/>
</dbReference>
<dbReference type="Proteomes" id="UP000631418">
    <property type="component" value="Unassembled WGS sequence"/>
</dbReference>
<dbReference type="STRING" id="1520.LF65_01384"/>
<dbReference type="OMA" id="TRMCADM"/>